<dbReference type="PATRIC" id="fig|294.124.peg.1211"/>
<dbReference type="InterPro" id="IPR050708">
    <property type="entry name" value="T6SS_VgrG/RHS"/>
</dbReference>
<feature type="domain" description="Gp5/Type VI secretion system Vgr protein OB-fold" evidence="4">
    <location>
        <begin position="395"/>
        <end position="461"/>
    </location>
</feature>
<reference evidence="6 7" key="1">
    <citation type="submission" date="2015-01" db="EMBL/GenBank/DDBJ databases">
        <title>Draft Genome Sequence of the Biocontrol and Plant Growth-Promoting Rhizobacteria (PGPR) Pseudomonas fluorescens UM270.</title>
        <authorList>
            <person name="Hernandez-Salmeron J.E."/>
            <person name="Santoyo G."/>
            <person name="Moreno-Hagelsieb G."/>
            <person name="Hernandez-Leon R."/>
        </authorList>
    </citation>
    <scope>NUCLEOTIDE SEQUENCE [LARGE SCALE GENOMIC DNA]</scope>
    <source>
        <strain evidence="6 7">UM270</strain>
    </source>
</reference>
<name>A0A0D0PNZ2_PSEFL</name>
<proteinExistence type="inferred from homology"/>
<comment type="subcellular location">
    <subcellularLocation>
        <location evidence="1">Secreted</location>
    </subcellularLocation>
</comment>
<dbReference type="InterPro" id="IPR037026">
    <property type="entry name" value="Vgr_OB-fold_dom_sf"/>
</dbReference>
<dbReference type="Gene3D" id="4.10.220.110">
    <property type="match status" value="1"/>
</dbReference>
<dbReference type="Pfam" id="PF05954">
    <property type="entry name" value="Phage_GPD"/>
    <property type="match status" value="1"/>
</dbReference>
<comment type="caution">
    <text evidence="6">The sequence shown here is derived from an EMBL/GenBank/DDBJ whole genome shotgun (WGS) entry which is preliminary data.</text>
</comment>
<organism evidence="6 7">
    <name type="scientific">Pseudomonas fluorescens</name>
    <dbReference type="NCBI Taxonomy" id="294"/>
    <lineage>
        <taxon>Bacteria</taxon>
        <taxon>Pseudomonadati</taxon>
        <taxon>Pseudomonadota</taxon>
        <taxon>Gammaproteobacteria</taxon>
        <taxon>Pseudomonadales</taxon>
        <taxon>Pseudomonadaceae</taxon>
        <taxon>Pseudomonas</taxon>
    </lineage>
</organism>
<dbReference type="Gene3D" id="2.30.110.50">
    <property type="match status" value="1"/>
</dbReference>
<evidence type="ECO:0000259" key="4">
    <source>
        <dbReference type="Pfam" id="PF04717"/>
    </source>
</evidence>
<dbReference type="InterPro" id="IPR006531">
    <property type="entry name" value="Gp5/Vgr_OB"/>
</dbReference>
<dbReference type="SUPFAM" id="SSF69255">
    <property type="entry name" value="gp5 N-terminal domain-like"/>
    <property type="match status" value="1"/>
</dbReference>
<evidence type="ECO:0000259" key="5">
    <source>
        <dbReference type="Pfam" id="PF22178"/>
    </source>
</evidence>
<accession>A0A0D0PNZ2</accession>
<dbReference type="OrthoDB" id="9762420at2"/>
<dbReference type="EMBL" id="JXNZ01000035">
    <property type="protein sequence ID" value="KIQ60358.1"/>
    <property type="molecule type" value="Genomic_DNA"/>
</dbReference>
<evidence type="ECO:0000313" key="6">
    <source>
        <dbReference type="EMBL" id="KIQ60358.1"/>
    </source>
</evidence>
<evidence type="ECO:0000256" key="3">
    <source>
        <dbReference type="ARBA" id="ARBA00022525"/>
    </source>
</evidence>
<dbReference type="SUPFAM" id="SSF69349">
    <property type="entry name" value="Phage fibre proteins"/>
    <property type="match status" value="1"/>
</dbReference>
<protein>
    <submittedName>
        <fullName evidence="6">Type IV secretion protein Rhs</fullName>
    </submittedName>
</protein>
<dbReference type="Gene3D" id="3.55.50.10">
    <property type="entry name" value="Baseplate protein-like domains"/>
    <property type="match status" value="1"/>
</dbReference>
<evidence type="ECO:0000256" key="1">
    <source>
        <dbReference type="ARBA" id="ARBA00004613"/>
    </source>
</evidence>
<dbReference type="SUPFAM" id="SSF69279">
    <property type="entry name" value="Phage tail proteins"/>
    <property type="match status" value="2"/>
</dbReference>
<dbReference type="NCBIfam" id="TIGR01646">
    <property type="entry name" value="vgr_GE"/>
    <property type="match status" value="1"/>
</dbReference>
<dbReference type="Proteomes" id="UP000032101">
    <property type="component" value="Unassembled WGS sequence"/>
</dbReference>
<dbReference type="GO" id="GO:0005576">
    <property type="term" value="C:extracellular region"/>
    <property type="evidence" value="ECO:0007669"/>
    <property type="project" value="UniProtKB-SubCell"/>
</dbReference>
<gene>
    <name evidence="6" type="ORF">RL74_05925</name>
</gene>
<comment type="similarity">
    <text evidence="2">Belongs to the VgrG protein family.</text>
</comment>
<evidence type="ECO:0000256" key="2">
    <source>
        <dbReference type="ARBA" id="ARBA00005558"/>
    </source>
</evidence>
<dbReference type="Gene3D" id="2.40.50.230">
    <property type="entry name" value="Gp5 N-terminal domain"/>
    <property type="match status" value="1"/>
</dbReference>
<keyword evidence="3" id="KW-0964">Secreted</keyword>
<sequence length="693" mass="78297">MSHFHARSKSRIAITGLEPEFQVHTFKGREAISQPYSFDVELVSERKDIDLEKLLHRQAFLTFDQQEKQTCGVHGLIYRAAQGDSGKRLTHYKVKLKPQLFYLAHRINQRIFQHLSVPQIITSILKEHGILSDAHHFHLSEHYAPRAYCVQYRESDLHFIERLCQEEGLHYHFRHSESSHHLVFGDDQTVFPRIDHLGVYKQHSGMIADEPVIRRFALRLETRTSQVRRRDYDFEKASVLMENNWQPDHESVQPDLEDYDYPGNFTRDKRGRLLSRRSLERHRADYQQAEGHSGQPTLAAGHFLMLSEHPRQEWNDLWLLTEVHHEGRQPQVLEEGAAGAPSAHAGDFDQGYRNRFVATPWDVIFRARRVYQKPCIAGSQTAVVTGPKGEDIHCDQYGRVKVRFFWDRADPLDDGSSCWLRVASNWAGNGYGAVTIPRVGMEVLVTFMEGDPDKPLISGCLTNSSNPLPYPLPELKTRTVLRSRSSPGGKGFNELHLEDREGQELIYLRAQRDMEQKIEHDSRLEVGNERLETVMGNSTTVLRAEEHRTTASNRTIRVEGDDHLHATNRHTHIDQTLIVEAGQQVHIKAGAHLVLHAGTTLSLNVGGQHIVIGHGGIYSSSEIQIGGAPLTAAPASSHTHGTTLPLVSPIESPRSLAPTQRALMSASKALGLDFCPICETCREGICCTEAVAA</sequence>
<dbReference type="InterPro" id="IPR054030">
    <property type="entry name" value="Gp5_Vgr_C"/>
</dbReference>
<dbReference type="Pfam" id="PF04717">
    <property type="entry name" value="Phage_base_V"/>
    <property type="match status" value="1"/>
</dbReference>
<dbReference type="Pfam" id="PF22178">
    <property type="entry name" value="Gp5_trimer_C"/>
    <property type="match status" value="1"/>
</dbReference>
<dbReference type="AlphaFoldDB" id="A0A0D0PNZ2"/>
<feature type="domain" description="Gp5/Type VI secretion system Vgr C-terminal trimerisation" evidence="5">
    <location>
        <begin position="480"/>
        <end position="585"/>
    </location>
</feature>
<dbReference type="NCBIfam" id="TIGR03361">
    <property type="entry name" value="VI_Rhs_Vgr"/>
    <property type="match status" value="1"/>
</dbReference>
<evidence type="ECO:0000313" key="7">
    <source>
        <dbReference type="Proteomes" id="UP000032101"/>
    </source>
</evidence>
<dbReference type="PANTHER" id="PTHR32305">
    <property type="match status" value="1"/>
</dbReference>
<dbReference type="PANTHER" id="PTHR32305:SF15">
    <property type="entry name" value="PROTEIN RHSA-RELATED"/>
    <property type="match status" value="1"/>
</dbReference>
<dbReference type="InterPro" id="IPR017847">
    <property type="entry name" value="T6SS_RhsGE_Vgr_subset"/>
</dbReference>
<dbReference type="InterPro" id="IPR006533">
    <property type="entry name" value="T6SS_Vgr_RhsGE"/>
</dbReference>
<dbReference type="RefSeq" id="WP_042728884.1">
    <property type="nucleotide sequence ID" value="NZ_JXNZ01000035.1"/>
</dbReference>